<sequence length="374" mass="43341">MTWSMWLVPPFITSIFFVLGVITLYWSIFNWITTKIESQSKPVNVKRVQAWVGAICSGVAIFALQLLVRDSHLSWTFMNFQLLILVFAAYFLQIRIPYWLIFIFGIGFMLLNGNVDQPLSWFYTGVFALFYLESHVQSVHMWRWPFTRYISLAMVNATILWIVVKIRLNLAWTTVAEELLNFAILAVLMYGYFKIQDKDRRIKDRLFQSANWDALTNVQNYAAYDRAIGYEFYHSVGQHRNLSMIMFDIDHFKHVNDTYGHLAGDEVLKGVAKTASTTLKQIDPKIILYRTGGEKFNVLLPNYTMEQTQPIAQQIFDAVAQNEVEYNGQTLRVTLSIGVSGLTVQDRNPLDFYKRVDANLYHSKKNGRMQITTA</sequence>
<keyword evidence="1" id="KW-1133">Transmembrane helix</keyword>
<dbReference type="InterPro" id="IPR029787">
    <property type="entry name" value="Nucleotide_cyclase"/>
</dbReference>
<dbReference type="PANTHER" id="PTHR45138">
    <property type="entry name" value="REGULATORY COMPONENTS OF SENSORY TRANSDUCTION SYSTEM"/>
    <property type="match status" value="1"/>
</dbReference>
<dbReference type="GO" id="GO:0005886">
    <property type="term" value="C:plasma membrane"/>
    <property type="evidence" value="ECO:0007669"/>
    <property type="project" value="TreeGrafter"/>
</dbReference>
<dbReference type="SMART" id="SM00267">
    <property type="entry name" value="GGDEF"/>
    <property type="match status" value="1"/>
</dbReference>
<keyword evidence="1" id="KW-0472">Membrane</keyword>
<dbReference type="NCBIfam" id="TIGR00254">
    <property type="entry name" value="GGDEF"/>
    <property type="match status" value="1"/>
</dbReference>
<dbReference type="KEGG" id="lzy:LZ3411_1651"/>
<feature type="transmembrane region" description="Helical" evidence="1">
    <location>
        <begin position="170"/>
        <end position="193"/>
    </location>
</feature>
<feature type="transmembrane region" description="Helical" evidence="1">
    <location>
        <begin position="48"/>
        <end position="67"/>
    </location>
</feature>
<evidence type="ECO:0000256" key="1">
    <source>
        <dbReference type="SAM" id="Phobius"/>
    </source>
</evidence>
<feature type="transmembrane region" description="Helical" evidence="1">
    <location>
        <begin position="6"/>
        <end position="28"/>
    </location>
</feature>
<feature type="transmembrane region" description="Helical" evidence="1">
    <location>
        <begin position="121"/>
        <end position="139"/>
    </location>
</feature>
<dbReference type="Proteomes" id="UP000195412">
    <property type="component" value="Chromosome I"/>
</dbReference>
<accession>A0A1Y6JZY1</accession>
<reference evidence="4" key="1">
    <citation type="submission" date="2017-05" db="EMBL/GenBank/DDBJ databases">
        <authorList>
            <person name="Papadimitriou K."/>
        </authorList>
    </citation>
    <scope>NUCLEOTIDE SEQUENCE [LARGE SCALE GENOMIC DNA]</scope>
    <source>
        <strain evidence="4">ACA-DC 3411</strain>
    </source>
</reference>
<dbReference type="PANTHER" id="PTHR45138:SF9">
    <property type="entry name" value="DIGUANYLATE CYCLASE DGCM-RELATED"/>
    <property type="match status" value="1"/>
</dbReference>
<dbReference type="EMBL" id="LT854705">
    <property type="protein sequence ID" value="SMS14701.1"/>
    <property type="molecule type" value="Genomic_DNA"/>
</dbReference>
<evidence type="ECO:0000259" key="2">
    <source>
        <dbReference type="PROSITE" id="PS50887"/>
    </source>
</evidence>
<dbReference type="GO" id="GO:0043709">
    <property type="term" value="P:cell adhesion involved in single-species biofilm formation"/>
    <property type="evidence" value="ECO:0007669"/>
    <property type="project" value="TreeGrafter"/>
</dbReference>
<feature type="domain" description="GGDEF" evidence="2">
    <location>
        <begin position="240"/>
        <end position="374"/>
    </location>
</feature>
<gene>
    <name evidence="3" type="ORF">LZ3411_1651</name>
</gene>
<dbReference type="Gene3D" id="3.30.70.270">
    <property type="match status" value="1"/>
</dbReference>
<feature type="transmembrane region" description="Helical" evidence="1">
    <location>
        <begin position="146"/>
        <end position="164"/>
    </location>
</feature>
<dbReference type="PROSITE" id="PS50887">
    <property type="entry name" value="GGDEF"/>
    <property type="match status" value="1"/>
</dbReference>
<dbReference type="GO" id="GO:1902201">
    <property type="term" value="P:negative regulation of bacterial-type flagellum-dependent cell motility"/>
    <property type="evidence" value="ECO:0007669"/>
    <property type="project" value="TreeGrafter"/>
</dbReference>
<name>A0A1Y6JZY1_9LACO</name>
<dbReference type="InterPro" id="IPR043128">
    <property type="entry name" value="Rev_trsase/Diguanyl_cyclase"/>
</dbReference>
<protein>
    <submittedName>
        <fullName evidence="3">GGDEF domain protein</fullName>
    </submittedName>
</protein>
<dbReference type="InterPro" id="IPR050469">
    <property type="entry name" value="Diguanylate_Cyclase"/>
</dbReference>
<dbReference type="GO" id="GO:0052621">
    <property type="term" value="F:diguanylate cyclase activity"/>
    <property type="evidence" value="ECO:0007669"/>
    <property type="project" value="TreeGrafter"/>
</dbReference>
<keyword evidence="1" id="KW-0812">Transmembrane</keyword>
<dbReference type="Pfam" id="PF00990">
    <property type="entry name" value="GGDEF"/>
    <property type="match status" value="1"/>
</dbReference>
<evidence type="ECO:0000313" key="3">
    <source>
        <dbReference type="EMBL" id="SMS14701.1"/>
    </source>
</evidence>
<dbReference type="AlphaFoldDB" id="A0A1Y6JZY1"/>
<dbReference type="CDD" id="cd01949">
    <property type="entry name" value="GGDEF"/>
    <property type="match status" value="1"/>
</dbReference>
<dbReference type="RefSeq" id="WP_087742252.1">
    <property type="nucleotide sequence ID" value="NZ_LT854705.1"/>
</dbReference>
<proteinExistence type="predicted"/>
<organism evidence="3 4">
    <name type="scientific">Levilactobacillus zymae</name>
    <dbReference type="NCBI Taxonomy" id="267363"/>
    <lineage>
        <taxon>Bacteria</taxon>
        <taxon>Bacillati</taxon>
        <taxon>Bacillota</taxon>
        <taxon>Bacilli</taxon>
        <taxon>Lactobacillales</taxon>
        <taxon>Lactobacillaceae</taxon>
        <taxon>Levilactobacillus</taxon>
    </lineage>
</organism>
<evidence type="ECO:0000313" key="4">
    <source>
        <dbReference type="Proteomes" id="UP000195412"/>
    </source>
</evidence>
<dbReference type="SUPFAM" id="SSF55073">
    <property type="entry name" value="Nucleotide cyclase"/>
    <property type="match status" value="1"/>
</dbReference>
<dbReference type="InterPro" id="IPR000160">
    <property type="entry name" value="GGDEF_dom"/>
</dbReference>